<comment type="caution">
    <text evidence="1">The sequence shown here is derived from an EMBL/GenBank/DDBJ whole genome shotgun (WGS) entry which is preliminary data.</text>
</comment>
<evidence type="ECO:0000313" key="2">
    <source>
        <dbReference type="Proteomes" id="UP000654075"/>
    </source>
</evidence>
<keyword evidence="2" id="KW-1185">Reference proteome</keyword>
<evidence type="ECO:0000313" key="1">
    <source>
        <dbReference type="EMBL" id="CAE8582965.1"/>
    </source>
</evidence>
<evidence type="ECO:0008006" key="3">
    <source>
        <dbReference type="Google" id="ProtNLM"/>
    </source>
</evidence>
<accession>A0A813D901</accession>
<protein>
    <recommendedName>
        <fullName evidence="3">Protein kinase domain-containing protein</fullName>
    </recommendedName>
</protein>
<organism evidence="1 2">
    <name type="scientific">Polarella glacialis</name>
    <name type="common">Dinoflagellate</name>
    <dbReference type="NCBI Taxonomy" id="89957"/>
    <lineage>
        <taxon>Eukaryota</taxon>
        <taxon>Sar</taxon>
        <taxon>Alveolata</taxon>
        <taxon>Dinophyceae</taxon>
        <taxon>Suessiales</taxon>
        <taxon>Suessiaceae</taxon>
        <taxon>Polarella</taxon>
    </lineage>
</organism>
<dbReference type="AlphaFoldDB" id="A0A813D901"/>
<dbReference type="EMBL" id="CAJNNV010000549">
    <property type="protein sequence ID" value="CAE8582965.1"/>
    <property type="molecule type" value="Genomic_DNA"/>
</dbReference>
<proteinExistence type="predicted"/>
<sequence>ATVADQGLAAFLADRAIGTTPPSSQKEPWSIPRGEIASLGGAAANLDGEGSPRKATGRSPSRCAMWRGSTIVVAKEVTGKLLIERSGSSEELQRRLAELTAAECPNLAKLYGACLDVEPAILVM</sequence>
<dbReference type="Proteomes" id="UP000654075">
    <property type="component" value="Unassembled WGS sequence"/>
</dbReference>
<gene>
    <name evidence="1" type="ORF">PGLA1383_LOCUS1953</name>
</gene>
<name>A0A813D901_POLGL</name>
<feature type="non-terminal residue" evidence="1">
    <location>
        <position position="124"/>
    </location>
</feature>
<feature type="non-terminal residue" evidence="1">
    <location>
        <position position="1"/>
    </location>
</feature>
<reference evidence="1" key="1">
    <citation type="submission" date="2021-02" db="EMBL/GenBank/DDBJ databases">
        <authorList>
            <person name="Dougan E. K."/>
            <person name="Rhodes N."/>
            <person name="Thang M."/>
            <person name="Chan C."/>
        </authorList>
    </citation>
    <scope>NUCLEOTIDE SEQUENCE</scope>
</reference>